<evidence type="ECO:0000313" key="1">
    <source>
        <dbReference type="EMBL" id="SVC82260.1"/>
    </source>
</evidence>
<feature type="non-terminal residue" evidence="1">
    <location>
        <position position="51"/>
    </location>
</feature>
<organism evidence="1">
    <name type="scientific">marine metagenome</name>
    <dbReference type="NCBI Taxonomy" id="408172"/>
    <lineage>
        <taxon>unclassified sequences</taxon>
        <taxon>metagenomes</taxon>
        <taxon>ecological metagenomes</taxon>
    </lineage>
</organism>
<accession>A0A382QBB7</accession>
<name>A0A382QBB7_9ZZZZ</name>
<dbReference type="EMBL" id="UINC01112959">
    <property type="protein sequence ID" value="SVC82260.1"/>
    <property type="molecule type" value="Genomic_DNA"/>
</dbReference>
<dbReference type="AlphaFoldDB" id="A0A382QBB7"/>
<protein>
    <submittedName>
        <fullName evidence="1">Uncharacterized protein</fullName>
    </submittedName>
</protein>
<sequence>MLVYAGSLDNGFHFDDDHSIVRNTHLHDLSTVIEQMERVTSLDSSDAVLWA</sequence>
<reference evidence="1" key="1">
    <citation type="submission" date="2018-05" db="EMBL/GenBank/DDBJ databases">
        <authorList>
            <person name="Lanie J.A."/>
            <person name="Ng W.-L."/>
            <person name="Kazmierczak K.M."/>
            <person name="Andrzejewski T.M."/>
            <person name="Davidsen T.M."/>
            <person name="Wayne K.J."/>
            <person name="Tettelin H."/>
            <person name="Glass J.I."/>
            <person name="Rusch D."/>
            <person name="Podicherti R."/>
            <person name="Tsui H.-C.T."/>
            <person name="Winkler M.E."/>
        </authorList>
    </citation>
    <scope>NUCLEOTIDE SEQUENCE</scope>
</reference>
<proteinExistence type="predicted"/>
<gene>
    <name evidence="1" type="ORF">METZ01_LOCUS335114</name>
</gene>